<dbReference type="PANTHER" id="PTHR42895:SF2">
    <property type="entry name" value="IRON-SULFUR CLUSTER PROTEIN"/>
    <property type="match status" value="1"/>
</dbReference>
<name>A0A7K3NPK3_9BACT</name>
<accession>A0A7K3NPK3</accession>
<dbReference type="Proteomes" id="UP000469724">
    <property type="component" value="Unassembled WGS sequence"/>
</dbReference>
<dbReference type="RefSeq" id="WP_163303116.1">
    <property type="nucleotide sequence ID" value="NZ_JAAGRQ010000075.1"/>
</dbReference>
<evidence type="ECO:0000313" key="2">
    <source>
        <dbReference type="EMBL" id="NDY58037.1"/>
    </source>
</evidence>
<dbReference type="Pfam" id="PF14574">
    <property type="entry name" value="RACo_C_ter"/>
    <property type="match status" value="1"/>
</dbReference>
<evidence type="ECO:0000259" key="1">
    <source>
        <dbReference type="PROSITE" id="PS51085"/>
    </source>
</evidence>
<reference evidence="2 3" key="1">
    <citation type="submission" date="2020-02" db="EMBL/GenBank/DDBJ databases">
        <title>Comparative genomics of sulfur disproportionating microorganisms.</title>
        <authorList>
            <person name="Ward L.M."/>
            <person name="Bertran E."/>
            <person name="Johnston D.T."/>
        </authorList>
    </citation>
    <scope>NUCLEOTIDE SEQUENCE [LARGE SCALE GENOMIC DNA]</scope>
    <source>
        <strain evidence="2 3">DSM 3696</strain>
    </source>
</reference>
<dbReference type="InterPro" id="IPR001041">
    <property type="entry name" value="2Fe-2S_ferredoxin-type"/>
</dbReference>
<dbReference type="AlphaFoldDB" id="A0A7K3NPK3"/>
<gene>
    <name evidence="2" type="ORF">G3N56_14980</name>
</gene>
<proteinExistence type="predicted"/>
<dbReference type="GO" id="GO:0051536">
    <property type="term" value="F:iron-sulfur cluster binding"/>
    <property type="evidence" value="ECO:0007669"/>
    <property type="project" value="InterPro"/>
</dbReference>
<dbReference type="InterPro" id="IPR027980">
    <property type="entry name" value="RACo_C"/>
</dbReference>
<dbReference type="Pfam" id="PF17651">
    <property type="entry name" value="Raco_middle"/>
    <property type="match status" value="1"/>
</dbReference>
<dbReference type="PROSITE" id="PS51085">
    <property type="entry name" value="2FE2S_FER_2"/>
    <property type="match status" value="1"/>
</dbReference>
<feature type="domain" description="2Fe-2S ferredoxin-type" evidence="1">
    <location>
        <begin position="1"/>
        <end position="99"/>
    </location>
</feature>
<dbReference type="Pfam" id="PF00111">
    <property type="entry name" value="Fer2"/>
    <property type="match status" value="1"/>
</dbReference>
<dbReference type="InterPro" id="IPR052911">
    <property type="entry name" value="Corrinoid_activation_enz"/>
</dbReference>
<keyword evidence="3" id="KW-1185">Reference proteome</keyword>
<dbReference type="CDD" id="cd00207">
    <property type="entry name" value="fer2"/>
    <property type="match status" value="1"/>
</dbReference>
<dbReference type="PANTHER" id="PTHR42895">
    <property type="entry name" value="IRON-SULFUR CLUSTER-BINDING PROTEIN-RELATED"/>
    <property type="match status" value="1"/>
</dbReference>
<dbReference type="InterPro" id="IPR012675">
    <property type="entry name" value="Beta-grasp_dom_sf"/>
</dbReference>
<comment type="caution">
    <text evidence="2">The sequence shown here is derived from an EMBL/GenBank/DDBJ whole genome shotgun (WGS) entry which is preliminary data.</text>
</comment>
<dbReference type="InterPro" id="IPR036010">
    <property type="entry name" value="2Fe-2S_ferredoxin-like_sf"/>
</dbReference>
<organism evidence="2 3">
    <name type="scientific">Desulfolutivibrio sulfodismutans</name>
    <dbReference type="NCBI Taxonomy" id="63561"/>
    <lineage>
        <taxon>Bacteria</taxon>
        <taxon>Pseudomonadati</taxon>
        <taxon>Thermodesulfobacteriota</taxon>
        <taxon>Desulfovibrionia</taxon>
        <taxon>Desulfovibrionales</taxon>
        <taxon>Desulfovibrionaceae</taxon>
        <taxon>Desulfolutivibrio</taxon>
    </lineage>
</organism>
<dbReference type="InterPro" id="IPR041414">
    <property type="entry name" value="Raco-like_middle"/>
</dbReference>
<dbReference type="SUPFAM" id="SSF54292">
    <property type="entry name" value="2Fe-2S ferredoxin-like"/>
    <property type="match status" value="1"/>
</dbReference>
<evidence type="ECO:0000313" key="3">
    <source>
        <dbReference type="Proteomes" id="UP000469724"/>
    </source>
</evidence>
<dbReference type="InterPro" id="IPR042259">
    <property type="entry name" value="Raco-like_middle_sf"/>
</dbReference>
<dbReference type="Gene3D" id="3.10.20.30">
    <property type="match status" value="1"/>
</dbReference>
<protein>
    <submittedName>
        <fullName evidence="2">DUF4445 domain-containing protein</fullName>
    </submittedName>
</protein>
<dbReference type="Gene3D" id="3.30.420.480">
    <property type="entry name" value="Domain of unknown function (DUF4445)"/>
    <property type="match status" value="1"/>
</dbReference>
<dbReference type="EMBL" id="JAAGRQ010000075">
    <property type="protein sequence ID" value="NDY58037.1"/>
    <property type="molecule type" value="Genomic_DNA"/>
</dbReference>
<sequence length="527" mass="53373">MNGDLLVVSGHSRRTVPLPQGDTLAQALFRAGYFVGRPLCSGIGRCGACRVRFASGAPTPVPQDARRLGPGELAAGWRLSCAHPAQAAAGREILAPSDVGPGPVLNAARKAAHGAPGGYVLGLDLGTTGLAWRAATASGGGPAVEGQMPNPQLGAGSEIMSRLAFAARDGGADILRELVLDFMRRVAASLPGPLADLGVAGNPAMIHLLVGLDFSGLAAAPYRLSFRGGYETVLAPDLPPAYVPPLLGPFVGADASAGLFAIMRAGAKPPFLLADFGTNGEFVLALPDGRFLAASVPMGPALEGVGPRLGRVAGSGVAVGFDLTPAGLAPVPYRDGSPAAEVTAIGGTGYLSLLARLVSVGVLRPDGRFAEAGSSLPPLGRRILAGLAHDGGEPRLDVGRLSLWASDVEEIQKVKAACNLAFSGLFRAAGLGVGALSAIHLAGAFGSHVSPDDLEALGFLPSGGAARCRAAGNTSLDGVCLLTADAAARRDILETASRVEVVDLASAIGSDDFGQAFVKRMVFRYVA</sequence>